<name>A0A0F9F7P4_9ZZZZ</name>
<accession>A0A0F9F7P4</accession>
<proteinExistence type="predicted"/>
<comment type="caution">
    <text evidence="1">The sequence shown here is derived from an EMBL/GenBank/DDBJ whole genome shotgun (WGS) entry which is preliminary data.</text>
</comment>
<protein>
    <submittedName>
        <fullName evidence="1">Uncharacterized protein</fullName>
    </submittedName>
</protein>
<reference evidence="1" key="1">
    <citation type="journal article" date="2015" name="Nature">
        <title>Complex archaea that bridge the gap between prokaryotes and eukaryotes.</title>
        <authorList>
            <person name="Spang A."/>
            <person name="Saw J.H."/>
            <person name="Jorgensen S.L."/>
            <person name="Zaremba-Niedzwiedzka K."/>
            <person name="Martijn J."/>
            <person name="Lind A.E."/>
            <person name="van Eijk R."/>
            <person name="Schleper C."/>
            <person name="Guy L."/>
            <person name="Ettema T.J."/>
        </authorList>
    </citation>
    <scope>NUCLEOTIDE SEQUENCE</scope>
</reference>
<organism evidence="1">
    <name type="scientific">marine sediment metagenome</name>
    <dbReference type="NCBI Taxonomy" id="412755"/>
    <lineage>
        <taxon>unclassified sequences</taxon>
        <taxon>metagenomes</taxon>
        <taxon>ecological metagenomes</taxon>
    </lineage>
</organism>
<dbReference type="EMBL" id="LAZR01033777">
    <property type="protein sequence ID" value="KKL47137.1"/>
    <property type="molecule type" value="Genomic_DNA"/>
</dbReference>
<sequence length="143" mass="15528">MSDWNAVAQMLGLKQQRDEARRNRFAKPFGDIASMVYGSRQAGKQRDFIAGESEAERLARMTEIGERGDIAATAATELYGREKGLAKTAYLRDVGMAETATDAATAAARKAQGYALEQERLAQTGRLDIGEQGTRGAIRIDTA</sequence>
<dbReference type="AlphaFoldDB" id="A0A0F9F7P4"/>
<evidence type="ECO:0000313" key="1">
    <source>
        <dbReference type="EMBL" id="KKL47137.1"/>
    </source>
</evidence>
<gene>
    <name evidence="1" type="ORF">LCGC14_2338540</name>
</gene>
<feature type="non-terminal residue" evidence="1">
    <location>
        <position position="143"/>
    </location>
</feature>